<dbReference type="Pfam" id="PF13444">
    <property type="entry name" value="Acetyltransf_5"/>
    <property type="match status" value="1"/>
</dbReference>
<keyword evidence="5 11" id="KW-0012">Acyltransferase</keyword>
<comment type="caution">
    <text evidence="11">The sequence shown here is derived from an EMBL/GenBank/DDBJ whole genome shotgun (WGS) entry which is preliminary data.</text>
</comment>
<evidence type="ECO:0000256" key="7">
    <source>
        <dbReference type="ARBA" id="ARBA00039058"/>
    </source>
</evidence>
<dbReference type="AlphaFoldDB" id="A0A099GGN5"/>
<comment type="function">
    <text evidence="9">Catalyzes the first step in the biosynthesis of ornithine lipids, which are phosphorus-free membrane lipids. Catalyzes the 3-hydroxyacyl-acyl carrier protein-dependent acylation of ornithine to form lyso-ornithine lipid (LOL).</text>
</comment>
<dbReference type="EMBL" id="JRKQ01000057">
    <property type="protein sequence ID" value="KGJ21939.1"/>
    <property type="molecule type" value="Genomic_DNA"/>
</dbReference>
<protein>
    <recommendedName>
        <fullName evidence="8">L-ornithine N(alpha)-acyltransferase</fullName>
        <ecNumber evidence="7">2.3.2.30</ecNumber>
    </recommendedName>
</protein>
<evidence type="ECO:0000256" key="8">
    <source>
        <dbReference type="ARBA" id="ARBA00039866"/>
    </source>
</evidence>
<dbReference type="EC" id="2.3.2.30" evidence="7"/>
<dbReference type="GO" id="GO:0006629">
    <property type="term" value="P:lipid metabolic process"/>
    <property type="evidence" value="ECO:0007669"/>
    <property type="project" value="UniProtKB-KW"/>
</dbReference>
<comment type="similarity">
    <text evidence="6">Belongs to the acetyltransferase family. OlsB subfamily.</text>
</comment>
<evidence type="ECO:0000256" key="9">
    <source>
        <dbReference type="ARBA" id="ARBA00045724"/>
    </source>
</evidence>
<evidence type="ECO:0000256" key="10">
    <source>
        <dbReference type="ARBA" id="ARBA00047785"/>
    </source>
</evidence>
<keyword evidence="4" id="KW-0443">Lipid metabolism</keyword>
<evidence type="ECO:0000256" key="1">
    <source>
        <dbReference type="ARBA" id="ARBA00005189"/>
    </source>
</evidence>
<name>A0A099GGN5_9RHOB</name>
<evidence type="ECO:0000256" key="2">
    <source>
        <dbReference type="ARBA" id="ARBA00022516"/>
    </source>
</evidence>
<evidence type="ECO:0000256" key="3">
    <source>
        <dbReference type="ARBA" id="ARBA00022679"/>
    </source>
</evidence>
<evidence type="ECO:0000256" key="5">
    <source>
        <dbReference type="ARBA" id="ARBA00023315"/>
    </source>
</evidence>
<dbReference type="GO" id="GO:0043810">
    <property type="term" value="F:ornithine-acyl [acyl carrier protein] N-acyltransferase activity"/>
    <property type="evidence" value="ECO:0007669"/>
    <property type="project" value="UniProtKB-EC"/>
</dbReference>
<dbReference type="Proteomes" id="UP000029858">
    <property type="component" value="Unassembled WGS sequence"/>
</dbReference>
<dbReference type="RefSeq" id="WP_036710241.1">
    <property type="nucleotide sequence ID" value="NZ_JRKQ01000057.1"/>
</dbReference>
<dbReference type="PANTHER" id="PTHR37323">
    <property type="entry name" value="GCN5-RELATED N-ACETYLTRANSFERASE"/>
    <property type="match status" value="1"/>
</dbReference>
<keyword evidence="3 11" id="KW-0808">Transferase</keyword>
<evidence type="ECO:0000256" key="4">
    <source>
        <dbReference type="ARBA" id="ARBA00023098"/>
    </source>
</evidence>
<comment type="catalytic activity">
    <reaction evidence="10">
        <text>a (3R)-hydroxyacyl-[ACP] + L-ornithine = a lyso-ornithine lipid + holo-[ACP] + H(+)</text>
        <dbReference type="Rhea" id="RHEA:20633"/>
        <dbReference type="Rhea" id="RHEA-COMP:9685"/>
        <dbReference type="Rhea" id="RHEA-COMP:9945"/>
        <dbReference type="ChEBI" id="CHEBI:15378"/>
        <dbReference type="ChEBI" id="CHEBI:46911"/>
        <dbReference type="ChEBI" id="CHEBI:64479"/>
        <dbReference type="ChEBI" id="CHEBI:78827"/>
        <dbReference type="ChEBI" id="CHEBI:138482"/>
        <dbReference type="EC" id="2.3.2.30"/>
    </reaction>
    <physiologicalReaction direction="left-to-right" evidence="10">
        <dbReference type="Rhea" id="RHEA:20634"/>
    </physiologicalReaction>
</comment>
<reference evidence="11 12" key="1">
    <citation type="submission" date="2014-09" db="EMBL/GenBank/DDBJ databases">
        <authorList>
            <person name="McGinnis J.M."/>
            <person name="Wolfgang W.J."/>
        </authorList>
    </citation>
    <scope>NUCLEOTIDE SEQUENCE [LARGE SCALE GENOMIC DNA]</scope>
    <source>
        <strain evidence="11 12">5503</strain>
    </source>
</reference>
<dbReference type="PANTHER" id="PTHR37323:SF1">
    <property type="entry name" value="L-ORNITHINE N(ALPHA)-ACYLTRANSFERASE"/>
    <property type="match status" value="1"/>
</dbReference>
<accession>A0A099GGN5</accession>
<gene>
    <name evidence="11" type="ORF">IX56_11085</name>
</gene>
<dbReference type="SUPFAM" id="SSF55729">
    <property type="entry name" value="Acyl-CoA N-acyltransferases (Nat)"/>
    <property type="match status" value="1"/>
</dbReference>
<proteinExistence type="inferred from homology"/>
<evidence type="ECO:0000313" key="12">
    <source>
        <dbReference type="Proteomes" id="UP000029858"/>
    </source>
</evidence>
<evidence type="ECO:0000256" key="6">
    <source>
        <dbReference type="ARBA" id="ARBA00038095"/>
    </source>
</evidence>
<evidence type="ECO:0000313" key="11">
    <source>
        <dbReference type="EMBL" id="KGJ21939.1"/>
    </source>
</evidence>
<comment type="pathway">
    <text evidence="1">Lipid metabolism.</text>
</comment>
<dbReference type="InterPro" id="IPR016181">
    <property type="entry name" value="Acyl_CoA_acyltransferase"/>
</dbReference>
<dbReference type="Gene3D" id="3.40.630.30">
    <property type="match status" value="1"/>
</dbReference>
<dbReference type="InterPro" id="IPR052351">
    <property type="entry name" value="Ornithine_N-alpha-AT"/>
</dbReference>
<sequence length="255" mass="28199">MREMRKGRWRVRPATTEDDLSAAQRLRWLCFLGPQRAGDGAQTAADAAPRDADAHDALCTHVLIEDGRSGQLVACFRLMDLSSGAEIERSYSAQHYDLGGLRDFPAPMVELGRFCVHPAHSDPDILRAAWAALADHVAATGAELLFGCSSFLGTDTARHRDAFAMLRDRHVAPRRWLPRVKAPEVFRFARLIGRPDPRRAMAAMPPLLRTYLMMGGWVSDHAVMDRQLGTMHVFTGVEIKAIPPARARALRALAG</sequence>
<organism evidence="11 12">
    <name type="scientific">Paracoccus sanguinis</name>
    <dbReference type="NCBI Taxonomy" id="1545044"/>
    <lineage>
        <taxon>Bacteria</taxon>
        <taxon>Pseudomonadati</taxon>
        <taxon>Pseudomonadota</taxon>
        <taxon>Alphaproteobacteria</taxon>
        <taxon>Rhodobacterales</taxon>
        <taxon>Paracoccaceae</taxon>
        <taxon>Paracoccus</taxon>
    </lineage>
</organism>
<reference evidence="11 12" key="2">
    <citation type="submission" date="2014-10" db="EMBL/GenBank/DDBJ databases">
        <title>Paracoccus sanguinis sp. nov., isolated from clinical specimens of New York State patients.</title>
        <authorList>
            <person name="Mingle L.A."/>
            <person name="Cole J.A."/>
            <person name="Lapierre P."/>
            <person name="Musser K.A."/>
        </authorList>
    </citation>
    <scope>NUCLEOTIDE SEQUENCE [LARGE SCALE GENOMIC DNA]</scope>
    <source>
        <strain evidence="11 12">5503</strain>
    </source>
</reference>
<keyword evidence="2" id="KW-0444">Lipid biosynthesis</keyword>